<dbReference type="SUPFAM" id="SSF110916">
    <property type="entry name" value="Peptidyl-tRNA hydrolase domain-like"/>
    <property type="match status" value="1"/>
</dbReference>
<protein>
    <submittedName>
        <fullName evidence="3">Aminoacyl-tRNA hydrolase</fullName>
    </submittedName>
</protein>
<evidence type="ECO:0000313" key="4">
    <source>
        <dbReference type="Proteomes" id="UP000252355"/>
    </source>
</evidence>
<evidence type="ECO:0000256" key="1">
    <source>
        <dbReference type="SAM" id="MobiDB-lite"/>
    </source>
</evidence>
<accession>A0A367ZNZ3</accession>
<feature type="compositionally biased region" description="Basic residues" evidence="1">
    <location>
        <begin position="104"/>
        <end position="113"/>
    </location>
</feature>
<feature type="domain" description="Prokaryotic-type class I peptide chain release factors" evidence="2">
    <location>
        <begin position="24"/>
        <end position="40"/>
    </location>
</feature>
<sequence>MNEPLVIEGTVVIPAADLSWTAVRSGGPGGQNVNKVASKVVLRFALANSAALTSEVKARLRALAGSRLTEAGEIIVTSQAGPDQRQNLEDARAKLRQLVVRALHPPRPRRPTRPTRASQARRLDTKKRHGAKKQTRRCPPGED</sequence>
<dbReference type="Pfam" id="PF00472">
    <property type="entry name" value="RF-1"/>
    <property type="match status" value="1"/>
</dbReference>
<proteinExistence type="predicted"/>
<feature type="compositionally biased region" description="Basic residues" evidence="1">
    <location>
        <begin position="124"/>
        <end position="136"/>
    </location>
</feature>
<feature type="region of interest" description="Disordered" evidence="1">
    <location>
        <begin position="99"/>
        <end position="143"/>
    </location>
</feature>
<dbReference type="Proteomes" id="UP000252355">
    <property type="component" value="Unassembled WGS sequence"/>
</dbReference>
<dbReference type="GO" id="GO:0072344">
    <property type="term" value="P:rescue of stalled ribosome"/>
    <property type="evidence" value="ECO:0007669"/>
    <property type="project" value="TreeGrafter"/>
</dbReference>
<dbReference type="PANTHER" id="PTHR47814:SF1">
    <property type="entry name" value="PEPTIDYL-TRNA HYDROLASE ARFB"/>
    <property type="match status" value="1"/>
</dbReference>
<dbReference type="GO" id="GO:0003747">
    <property type="term" value="F:translation release factor activity"/>
    <property type="evidence" value="ECO:0007669"/>
    <property type="project" value="InterPro"/>
</dbReference>
<evidence type="ECO:0000313" key="3">
    <source>
        <dbReference type="EMBL" id="RCK79746.1"/>
    </source>
</evidence>
<name>A0A367ZNZ3_9BACT</name>
<reference evidence="3 4" key="1">
    <citation type="submission" date="2018-05" db="EMBL/GenBank/DDBJ databases">
        <title>A metagenomic window into the 2 km-deep terrestrial subsurface aquifer revealed taxonomically and functionally diverse microbial community comprising novel uncultured bacterial lineages.</title>
        <authorList>
            <person name="Kadnikov V.V."/>
            <person name="Mardanov A.V."/>
            <person name="Beletsky A.V."/>
            <person name="Banks D."/>
            <person name="Pimenov N.V."/>
            <person name="Frank Y.A."/>
            <person name="Karnachuk O.V."/>
            <person name="Ravin N.V."/>
        </authorList>
    </citation>
    <scope>NUCLEOTIDE SEQUENCE [LARGE SCALE GENOMIC DNA]</scope>
    <source>
        <strain evidence="3">BY5</strain>
    </source>
</reference>
<dbReference type="InterPro" id="IPR000352">
    <property type="entry name" value="Pep_chain_release_fac_I"/>
</dbReference>
<dbReference type="AlphaFoldDB" id="A0A367ZNZ3"/>
<dbReference type="EMBL" id="QOQW01000010">
    <property type="protein sequence ID" value="RCK79746.1"/>
    <property type="molecule type" value="Genomic_DNA"/>
</dbReference>
<dbReference type="PROSITE" id="PS00745">
    <property type="entry name" value="RF_PROK_I"/>
    <property type="match status" value="1"/>
</dbReference>
<comment type="caution">
    <text evidence="3">The sequence shown here is derived from an EMBL/GenBank/DDBJ whole genome shotgun (WGS) entry which is preliminary data.</text>
</comment>
<dbReference type="Gene3D" id="3.30.160.20">
    <property type="match status" value="1"/>
</dbReference>
<keyword evidence="3" id="KW-0378">Hydrolase</keyword>
<gene>
    <name evidence="3" type="ORF">OZSIB_3900</name>
</gene>
<dbReference type="PANTHER" id="PTHR47814">
    <property type="entry name" value="PEPTIDYL-TRNA HYDROLASE ARFB"/>
    <property type="match status" value="1"/>
</dbReference>
<evidence type="ECO:0000259" key="2">
    <source>
        <dbReference type="PROSITE" id="PS00745"/>
    </source>
</evidence>
<dbReference type="NCBIfam" id="NF006718">
    <property type="entry name" value="PRK09256.1"/>
    <property type="match status" value="1"/>
</dbReference>
<dbReference type="GO" id="GO:0043022">
    <property type="term" value="F:ribosome binding"/>
    <property type="evidence" value="ECO:0007669"/>
    <property type="project" value="TreeGrafter"/>
</dbReference>
<dbReference type="GO" id="GO:0004045">
    <property type="term" value="F:peptidyl-tRNA hydrolase activity"/>
    <property type="evidence" value="ECO:0007669"/>
    <property type="project" value="TreeGrafter"/>
</dbReference>
<organism evidence="3 4">
    <name type="scientific">Candidatus Ozemobacter sibiricus</name>
    <dbReference type="NCBI Taxonomy" id="2268124"/>
    <lineage>
        <taxon>Bacteria</taxon>
        <taxon>Candidatus Ozemobacteria</taxon>
        <taxon>Candidatus Ozemobacterales</taxon>
        <taxon>Candidatus Ozemobacteraceae</taxon>
        <taxon>Candidatus Ozemobacter</taxon>
    </lineage>
</organism>